<reference evidence="2" key="1">
    <citation type="submission" date="2023-02" db="EMBL/GenBank/DDBJ databases">
        <title>Genome of toxic invasive species Heracleum sosnowskyi carries increased number of genes despite the absence of recent whole-genome duplications.</title>
        <authorList>
            <person name="Schelkunov M."/>
            <person name="Shtratnikova V."/>
            <person name="Makarenko M."/>
            <person name="Klepikova A."/>
            <person name="Omelchenko D."/>
            <person name="Novikova G."/>
            <person name="Obukhova E."/>
            <person name="Bogdanov V."/>
            <person name="Penin A."/>
            <person name="Logacheva M."/>
        </authorList>
    </citation>
    <scope>NUCLEOTIDE SEQUENCE</scope>
    <source>
        <strain evidence="2">Hsosn_3</strain>
        <tissue evidence="2">Leaf</tissue>
    </source>
</reference>
<keyword evidence="1" id="KW-0812">Transmembrane</keyword>
<evidence type="ECO:0000313" key="3">
    <source>
        <dbReference type="Proteomes" id="UP001237642"/>
    </source>
</evidence>
<comment type="caution">
    <text evidence="2">The sequence shown here is derived from an EMBL/GenBank/DDBJ whole genome shotgun (WGS) entry which is preliminary data.</text>
</comment>
<proteinExistence type="predicted"/>
<dbReference type="EMBL" id="JAUIZM010000002">
    <property type="protein sequence ID" value="KAK1398767.1"/>
    <property type="molecule type" value="Genomic_DNA"/>
</dbReference>
<keyword evidence="1" id="KW-0472">Membrane</keyword>
<gene>
    <name evidence="2" type="ORF">POM88_008630</name>
</gene>
<evidence type="ECO:0000256" key="1">
    <source>
        <dbReference type="SAM" id="Phobius"/>
    </source>
</evidence>
<accession>A0AAD8J6S5</accession>
<name>A0AAD8J6S5_9APIA</name>
<keyword evidence="1" id="KW-1133">Transmembrane helix</keyword>
<feature type="transmembrane region" description="Helical" evidence="1">
    <location>
        <begin position="22"/>
        <end position="46"/>
    </location>
</feature>
<organism evidence="2 3">
    <name type="scientific">Heracleum sosnowskyi</name>
    <dbReference type="NCBI Taxonomy" id="360622"/>
    <lineage>
        <taxon>Eukaryota</taxon>
        <taxon>Viridiplantae</taxon>
        <taxon>Streptophyta</taxon>
        <taxon>Embryophyta</taxon>
        <taxon>Tracheophyta</taxon>
        <taxon>Spermatophyta</taxon>
        <taxon>Magnoliopsida</taxon>
        <taxon>eudicotyledons</taxon>
        <taxon>Gunneridae</taxon>
        <taxon>Pentapetalae</taxon>
        <taxon>asterids</taxon>
        <taxon>campanulids</taxon>
        <taxon>Apiales</taxon>
        <taxon>Apiaceae</taxon>
        <taxon>Apioideae</taxon>
        <taxon>apioid superclade</taxon>
        <taxon>Tordylieae</taxon>
        <taxon>Tordyliinae</taxon>
        <taxon>Heracleum</taxon>
    </lineage>
</organism>
<protein>
    <submittedName>
        <fullName evidence="2">Uncharacterized protein</fullName>
    </submittedName>
</protein>
<evidence type="ECO:0000313" key="2">
    <source>
        <dbReference type="EMBL" id="KAK1398767.1"/>
    </source>
</evidence>
<sequence>MQEKGCKVLHHRAELDSNIGKLACFILLLKLVIQFYFQLVLFRYMLSTPYNELSSSYLLNSIAFTKFNEEKEKERDNNEALATLYYLPLFNRNPDPLFIPKSYISAAPSTSPNLSNFNDSNFEALKIQIATANHDAHLAVKVLQNILKSPSTEYLEESIDNDYDT</sequence>
<reference evidence="2" key="2">
    <citation type="submission" date="2023-05" db="EMBL/GenBank/DDBJ databases">
        <authorList>
            <person name="Schelkunov M.I."/>
        </authorList>
    </citation>
    <scope>NUCLEOTIDE SEQUENCE</scope>
    <source>
        <strain evidence="2">Hsosn_3</strain>
        <tissue evidence="2">Leaf</tissue>
    </source>
</reference>
<dbReference type="Proteomes" id="UP001237642">
    <property type="component" value="Unassembled WGS sequence"/>
</dbReference>
<keyword evidence="3" id="KW-1185">Reference proteome</keyword>
<dbReference type="AlphaFoldDB" id="A0AAD8J6S5"/>